<dbReference type="GO" id="GO:0005874">
    <property type="term" value="C:microtubule"/>
    <property type="evidence" value="ECO:0007669"/>
    <property type="project" value="UniProtKB-KW"/>
</dbReference>
<dbReference type="GO" id="GO:0005200">
    <property type="term" value="F:structural constituent of cytoskeleton"/>
    <property type="evidence" value="ECO:0007669"/>
    <property type="project" value="InterPro"/>
</dbReference>
<evidence type="ECO:0000313" key="12">
    <source>
        <dbReference type="Proteomes" id="UP000663856"/>
    </source>
</evidence>
<dbReference type="PANTHER" id="PTHR36527">
    <property type="entry name" value="OS01G0282866 PROTEIN"/>
    <property type="match status" value="1"/>
</dbReference>
<comment type="caution">
    <text evidence="11">The sequence shown here is derived from an EMBL/GenBank/DDBJ whole genome shotgun (WGS) entry which is preliminary data.</text>
</comment>
<dbReference type="EMBL" id="CAJNRF010008736">
    <property type="protein sequence ID" value="CAF2104380.1"/>
    <property type="molecule type" value="Genomic_DNA"/>
</dbReference>
<dbReference type="GO" id="GO:0003924">
    <property type="term" value="F:GTPase activity"/>
    <property type="evidence" value="ECO:0007669"/>
    <property type="project" value="InterPro"/>
</dbReference>
<dbReference type="InterPro" id="IPR008280">
    <property type="entry name" value="Tub_FtsZ_C"/>
</dbReference>
<dbReference type="PANTHER" id="PTHR36527:SF3">
    <property type="entry name" value="OS01G0282866 PROTEIN"/>
    <property type="match status" value="1"/>
</dbReference>
<evidence type="ECO:0000256" key="1">
    <source>
        <dbReference type="ARBA" id="ARBA00001946"/>
    </source>
</evidence>
<evidence type="ECO:0000313" key="11">
    <source>
        <dbReference type="EMBL" id="CAF2104380.1"/>
    </source>
</evidence>
<evidence type="ECO:0000256" key="10">
    <source>
        <dbReference type="ARBA" id="ARBA00034296"/>
    </source>
</evidence>
<evidence type="ECO:0000256" key="9">
    <source>
        <dbReference type="ARBA" id="ARBA00023212"/>
    </source>
</evidence>
<keyword evidence="7" id="KW-0547">Nucleotide-binding</keyword>
<organism evidence="11 12">
    <name type="scientific">Rotaria magnacalcarata</name>
    <dbReference type="NCBI Taxonomy" id="392030"/>
    <lineage>
        <taxon>Eukaryota</taxon>
        <taxon>Metazoa</taxon>
        <taxon>Spiralia</taxon>
        <taxon>Gnathifera</taxon>
        <taxon>Rotifera</taxon>
        <taxon>Eurotatoria</taxon>
        <taxon>Bdelloidea</taxon>
        <taxon>Philodinida</taxon>
        <taxon>Philodinidae</taxon>
        <taxon>Rotaria</taxon>
    </lineage>
</organism>
<evidence type="ECO:0000256" key="4">
    <source>
        <dbReference type="ARBA" id="ARBA00011747"/>
    </source>
</evidence>
<evidence type="ECO:0000256" key="3">
    <source>
        <dbReference type="ARBA" id="ARBA00009636"/>
    </source>
</evidence>
<dbReference type="GO" id="GO:0007017">
    <property type="term" value="P:microtubule-based process"/>
    <property type="evidence" value="ECO:0007669"/>
    <property type="project" value="InterPro"/>
</dbReference>
<keyword evidence="9" id="KW-0206">Cytoskeleton</keyword>
<reference evidence="11" key="1">
    <citation type="submission" date="2021-02" db="EMBL/GenBank/DDBJ databases">
        <authorList>
            <person name="Nowell W R."/>
        </authorList>
    </citation>
    <scope>NUCLEOTIDE SEQUENCE</scope>
</reference>
<accession>A0A816TZM0</accession>
<protein>
    <submittedName>
        <fullName evidence="11">Uncharacterized protein</fullName>
    </submittedName>
</protein>
<dbReference type="SUPFAM" id="SSF55307">
    <property type="entry name" value="Tubulin C-terminal domain-like"/>
    <property type="match status" value="1"/>
</dbReference>
<dbReference type="AlphaFoldDB" id="A0A816TZM0"/>
<dbReference type="InterPro" id="IPR023123">
    <property type="entry name" value="Tubulin_C"/>
</dbReference>
<sequence>MEQLFKSISELFSAMFRRKAFLHYYFGEGVDEIELTGVESNINDLISEYQQYQDLTCEGQYIFDSLKYAFTHDECIVFRRRWH</sequence>
<dbReference type="Proteomes" id="UP000663856">
    <property type="component" value="Unassembled WGS sequence"/>
</dbReference>
<dbReference type="InterPro" id="IPR002453">
    <property type="entry name" value="Beta_tubulin"/>
</dbReference>
<gene>
    <name evidence="11" type="ORF">WKI299_LOCUS20937</name>
</gene>
<evidence type="ECO:0000256" key="7">
    <source>
        <dbReference type="ARBA" id="ARBA00022741"/>
    </source>
</evidence>
<evidence type="ECO:0000256" key="2">
    <source>
        <dbReference type="ARBA" id="ARBA00004245"/>
    </source>
</evidence>
<comment type="subunit">
    <text evidence="4">Dimer of alpha and beta chains. A typical microtubule is a hollow water-filled tube with an outer diameter of 25 nm and an inner diameter of 15 nM. Alpha-beta heterodimers associate head-to-tail to form protofilaments running lengthwise along the microtubule wall with the beta-tubulin subunit facing the microtubule plus end conferring a structural polarity. Microtubules usually have 13 protofilaments but different protofilament numbers can be found in some organisms and specialized cells.</text>
</comment>
<proteinExistence type="inferred from homology"/>
<dbReference type="PRINTS" id="PR01163">
    <property type="entry name" value="BETATUBULIN"/>
</dbReference>
<comment type="similarity">
    <text evidence="3">Belongs to the tubulin family.</text>
</comment>
<keyword evidence="8" id="KW-0342">GTP-binding</keyword>
<name>A0A816TZM0_9BILA</name>
<keyword evidence="5" id="KW-0963">Cytoplasm</keyword>
<dbReference type="GO" id="GO:0005525">
    <property type="term" value="F:GTP binding"/>
    <property type="evidence" value="ECO:0007669"/>
    <property type="project" value="UniProtKB-KW"/>
</dbReference>
<dbReference type="FunFam" id="1.10.287.600:FF:000013">
    <property type="entry name" value="Tubulin beta chain"/>
    <property type="match status" value="1"/>
</dbReference>
<comment type="subcellular location">
    <subcellularLocation>
        <location evidence="2">Cytoplasm</location>
        <location evidence="2">Cytoskeleton</location>
    </subcellularLocation>
</comment>
<comment type="cofactor">
    <cofactor evidence="1">
        <name>Mg(2+)</name>
        <dbReference type="ChEBI" id="CHEBI:18420"/>
    </cofactor>
</comment>
<dbReference type="Gene3D" id="1.10.287.600">
    <property type="entry name" value="Helix hairpin bin"/>
    <property type="match status" value="1"/>
</dbReference>
<evidence type="ECO:0000256" key="8">
    <source>
        <dbReference type="ARBA" id="ARBA00023134"/>
    </source>
</evidence>
<evidence type="ECO:0000256" key="5">
    <source>
        <dbReference type="ARBA" id="ARBA00022490"/>
    </source>
</evidence>
<evidence type="ECO:0000256" key="6">
    <source>
        <dbReference type="ARBA" id="ARBA00022701"/>
    </source>
</evidence>
<keyword evidence="6" id="KW-0493">Microtubule</keyword>
<comment type="function">
    <text evidence="10">Tubulin is the major constituent of microtubules, a cylinder consisting of laterally associated linear protofilaments composed of alpha- and beta-tubulin heterodimers. Microtubules grow by the addition of GTP-tubulin dimers to the microtubule end, where a stabilizing cap forms. Below the cap, tubulin dimers are in GDP-bound state, owing to GTPase activity of alpha-tubulin.</text>
</comment>